<keyword evidence="8" id="KW-1185">Reference proteome</keyword>
<evidence type="ECO:0000256" key="1">
    <source>
        <dbReference type="ARBA" id="ARBA00009437"/>
    </source>
</evidence>
<evidence type="ECO:0000259" key="6">
    <source>
        <dbReference type="PROSITE" id="PS50931"/>
    </source>
</evidence>
<protein>
    <recommendedName>
        <fullName evidence="6">HTH lysR-type domain-containing protein</fullName>
    </recommendedName>
</protein>
<proteinExistence type="inferred from homology"/>
<keyword evidence="2" id="KW-0805">Transcription regulation</keyword>
<dbReference type="InterPro" id="IPR000847">
    <property type="entry name" value="LysR_HTH_N"/>
</dbReference>
<keyword evidence="3" id="KW-0238">DNA-binding</keyword>
<dbReference type="SUPFAM" id="SSF53850">
    <property type="entry name" value="Periplasmic binding protein-like II"/>
    <property type="match status" value="1"/>
</dbReference>
<feature type="region of interest" description="Disordered" evidence="5">
    <location>
        <begin position="436"/>
        <end position="483"/>
    </location>
</feature>
<evidence type="ECO:0000256" key="2">
    <source>
        <dbReference type="ARBA" id="ARBA00023015"/>
    </source>
</evidence>
<dbReference type="Pfam" id="PF03466">
    <property type="entry name" value="LysR_substrate"/>
    <property type="match status" value="1"/>
</dbReference>
<dbReference type="InterPro" id="IPR058163">
    <property type="entry name" value="LysR-type_TF_proteobact-type"/>
</dbReference>
<comment type="caution">
    <text evidence="7">The sequence shown here is derived from an EMBL/GenBank/DDBJ whole genome shotgun (WGS) entry which is preliminary data.</text>
</comment>
<evidence type="ECO:0000256" key="3">
    <source>
        <dbReference type="ARBA" id="ARBA00023125"/>
    </source>
</evidence>
<dbReference type="PROSITE" id="PS50931">
    <property type="entry name" value="HTH_LYSR"/>
    <property type="match status" value="1"/>
</dbReference>
<sequence>MPPSSAARASPLPEDDRIATLKPSAASRRAASAPMPLPPALIKWAHEARIRLNAPITNTGSSLQEIYWMSAPKRRNAPAIVNHLVAFEAAARLGSFRAAADELHVTPGAVAQQVRTLEDKLGRPLFERLPRGLRPNRGGADYLARVRLALEIIEDATGELLERDNQRDPQQVLLSTTPAFASRWLIPRLGRLAEAHPQVALMIDASDSTRPLSGKGAVDLAVRWGAPPFVEAYALPLLPGVAVPVCAPGLRGAHPWRQAADLAHHPLISDSHNNWKRWFDHYALPGARFNGPVFSQTILAIEAAEQGMGIALVPRLLVENALKAGTLVLALEGHELHSDAGFHLLASHAPLASSAAEQLRQRHPPADAYAKRFTGKYAYRLVSGGIGHNLPQEAPEAFVKALIPSSLTYNGTDAHDQRVQHGQLRQLGTWTAKMPVEPAKGSCPNEGVRRAGKSGDTGAGDRADGTGIEGGFPGEEARDVAVK</sequence>
<dbReference type="GO" id="GO:0006351">
    <property type="term" value="P:DNA-templated transcription"/>
    <property type="evidence" value="ECO:0007669"/>
    <property type="project" value="TreeGrafter"/>
</dbReference>
<name>A0A2A2K7L7_9BILA</name>
<keyword evidence="4" id="KW-0804">Transcription</keyword>
<dbReference type="OrthoDB" id="5853080at2759"/>
<dbReference type="AlphaFoldDB" id="A0A2A2K7L7"/>
<dbReference type="GO" id="GO:0043565">
    <property type="term" value="F:sequence-specific DNA binding"/>
    <property type="evidence" value="ECO:0007669"/>
    <property type="project" value="TreeGrafter"/>
</dbReference>
<dbReference type="Proteomes" id="UP000218231">
    <property type="component" value="Unassembled WGS sequence"/>
</dbReference>
<evidence type="ECO:0000256" key="4">
    <source>
        <dbReference type="ARBA" id="ARBA00023163"/>
    </source>
</evidence>
<dbReference type="GO" id="GO:0003700">
    <property type="term" value="F:DNA-binding transcription factor activity"/>
    <property type="evidence" value="ECO:0007669"/>
    <property type="project" value="InterPro"/>
</dbReference>
<organism evidence="7 8">
    <name type="scientific">Diploscapter pachys</name>
    <dbReference type="NCBI Taxonomy" id="2018661"/>
    <lineage>
        <taxon>Eukaryota</taxon>
        <taxon>Metazoa</taxon>
        <taxon>Ecdysozoa</taxon>
        <taxon>Nematoda</taxon>
        <taxon>Chromadorea</taxon>
        <taxon>Rhabditida</taxon>
        <taxon>Rhabditina</taxon>
        <taxon>Rhabditomorpha</taxon>
        <taxon>Rhabditoidea</taxon>
        <taxon>Rhabditidae</taxon>
        <taxon>Diploscapter</taxon>
    </lineage>
</organism>
<dbReference type="PANTHER" id="PTHR30537">
    <property type="entry name" value="HTH-TYPE TRANSCRIPTIONAL REGULATOR"/>
    <property type="match status" value="1"/>
</dbReference>
<evidence type="ECO:0000256" key="5">
    <source>
        <dbReference type="SAM" id="MobiDB-lite"/>
    </source>
</evidence>
<dbReference type="InterPro" id="IPR036388">
    <property type="entry name" value="WH-like_DNA-bd_sf"/>
</dbReference>
<reference evidence="7 8" key="1">
    <citation type="journal article" date="2017" name="Curr. Biol.">
        <title>Genome architecture and evolution of a unichromosomal asexual nematode.</title>
        <authorList>
            <person name="Fradin H."/>
            <person name="Zegar C."/>
            <person name="Gutwein M."/>
            <person name="Lucas J."/>
            <person name="Kovtun M."/>
            <person name="Corcoran D."/>
            <person name="Baugh L.R."/>
            <person name="Kiontke K."/>
            <person name="Gunsalus K."/>
            <person name="Fitch D.H."/>
            <person name="Piano F."/>
        </authorList>
    </citation>
    <scope>NUCLEOTIDE SEQUENCE [LARGE SCALE GENOMIC DNA]</scope>
    <source>
        <strain evidence="7">PF1309</strain>
    </source>
</reference>
<evidence type="ECO:0000313" key="7">
    <source>
        <dbReference type="EMBL" id="PAV69892.1"/>
    </source>
</evidence>
<dbReference type="PANTHER" id="PTHR30537:SF26">
    <property type="entry name" value="GLYCINE CLEAVAGE SYSTEM TRANSCRIPTIONAL ACTIVATOR"/>
    <property type="match status" value="1"/>
</dbReference>
<comment type="similarity">
    <text evidence="1">Belongs to the LysR transcriptional regulatory family.</text>
</comment>
<accession>A0A2A2K7L7</accession>
<dbReference type="CDD" id="cd08432">
    <property type="entry name" value="PBP2_GcdR_TrpI_HvrB_AmpR_like"/>
    <property type="match status" value="1"/>
</dbReference>
<evidence type="ECO:0000313" key="8">
    <source>
        <dbReference type="Proteomes" id="UP000218231"/>
    </source>
</evidence>
<dbReference type="Gene3D" id="3.40.190.10">
    <property type="entry name" value="Periplasmic binding protein-like II"/>
    <property type="match status" value="2"/>
</dbReference>
<dbReference type="PRINTS" id="PR00039">
    <property type="entry name" value="HTHLYSR"/>
</dbReference>
<dbReference type="InterPro" id="IPR036390">
    <property type="entry name" value="WH_DNA-bd_sf"/>
</dbReference>
<dbReference type="EMBL" id="LIAE01009410">
    <property type="protein sequence ID" value="PAV69892.1"/>
    <property type="molecule type" value="Genomic_DNA"/>
</dbReference>
<feature type="domain" description="HTH lysR-type" evidence="6">
    <location>
        <begin position="82"/>
        <end position="136"/>
    </location>
</feature>
<dbReference type="InterPro" id="IPR005119">
    <property type="entry name" value="LysR_subst-bd"/>
</dbReference>
<dbReference type="Pfam" id="PF00126">
    <property type="entry name" value="HTH_1"/>
    <property type="match status" value="1"/>
</dbReference>
<dbReference type="Gene3D" id="1.10.10.10">
    <property type="entry name" value="Winged helix-like DNA-binding domain superfamily/Winged helix DNA-binding domain"/>
    <property type="match status" value="1"/>
</dbReference>
<gene>
    <name evidence="7" type="ORF">WR25_17298</name>
</gene>
<dbReference type="SUPFAM" id="SSF46785">
    <property type="entry name" value="Winged helix' DNA-binding domain"/>
    <property type="match status" value="1"/>
</dbReference>